<comment type="caution">
    <text evidence="2">The sequence shown here is derived from an EMBL/GenBank/DDBJ whole genome shotgun (WGS) entry which is preliminary data.</text>
</comment>
<proteinExistence type="predicted"/>
<dbReference type="AlphaFoldDB" id="A0A507DPS2"/>
<organism evidence="2 3">
    <name type="scientific">Powellomyces hirtus</name>
    <dbReference type="NCBI Taxonomy" id="109895"/>
    <lineage>
        <taxon>Eukaryota</taxon>
        <taxon>Fungi</taxon>
        <taxon>Fungi incertae sedis</taxon>
        <taxon>Chytridiomycota</taxon>
        <taxon>Chytridiomycota incertae sedis</taxon>
        <taxon>Chytridiomycetes</taxon>
        <taxon>Spizellomycetales</taxon>
        <taxon>Powellomycetaceae</taxon>
        <taxon>Powellomyces</taxon>
    </lineage>
</organism>
<dbReference type="EMBL" id="QEAQ01000201">
    <property type="protein sequence ID" value="TPX53729.1"/>
    <property type="molecule type" value="Genomic_DNA"/>
</dbReference>
<evidence type="ECO:0000256" key="1">
    <source>
        <dbReference type="SAM" id="MobiDB-lite"/>
    </source>
</evidence>
<name>A0A507DPS2_9FUNG</name>
<sequence length="159" mass="18904">MTPHKAIEHPHEALVNLRKYWTKEKKPEPEVFKVGDHVRLRVDKNTFAKSHVANFSSHVYKIQYVANPKDEFKGHRYRLEGIKNRTFTFNDLIKTSAKQTEQSSRPKRPKDRLQKQVENELRELDASIMKPRTRLQKRNMPLKPKGTFLHVEIPKRKKI</sequence>
<reference evidence="2 3" key="1">
    <citation type="journal article" date="2019" name="Sci. Rep.">
        <title>Comparative genomics of chytrid fungi reveal insights into the obligate biotrophic and pathogenic lifestyle of Synchytrium endobioticum.</title>
        <authorList>
            <person name="van de Vossenberg B.T.L.H."/>
            <person name="Warris S."/>
            <person name="Nguyen H.D.T."/>
            <person name="van Gent-Pelzer M.P.E."/>
            <person name="Joly D.L."/>
            <person name="van de Geest H.C."/>
            <person name="Bonants P.J.M."/>
            <person name="Smith D.S."/>
            <person name="Levesque C.A."/>
            <person name="van der Lee T.A.J."/>
        </authorList>
    </citation>
    <scope>NUCLEOTIDE SEQUENCE [LARGE SCALE GENOMIC DNA]</scope>
    <source>
        <strain evidence="2 3">CBS 809.83</strain>
    </source>
</reference>
<feature type="region of interest" description="Disordered" evidence="1">
    <location>
        <begin position="96"/>
        <end position="115"/>
    </location>
</feature>
<evidence type="ECO:0000313" key="2">
    <source>
        <dbReference type="EMBL" id="TPX53729.1"/>
    </source>
</evidence>
<evidence type="ECO:0000313" key="3">
    <source>
        <dbReference type="Proteomes" id="UP000318582"/>
    </source>
</evidence>
<accession>A0A507DPS2</accession>
<dbReference type="Proteomes" id="UP000318582">
    <property type="component" value="Unassembled WGS sequence"/>
</dbReference>
<gene>
    <name evidence="2" type="ORF">PhCBS80983_g06201</name>
</gene>
<protein>
    <submittedName>
        <fullName evidence="2">Uncharacterized protein</fullName>
    </submittedName>
</protein>
<keyword evidence="3" id="KW-1185">Reference proteome</keyword>